<feature type="compositionally biased region" description="Basic and acidic residues" evidence="1">
    <location>
        <begin position="11"/>
        <end position="22"/>
    </location>
</feature>
<dbReference type="EMBL" id="KN714734">
    <property type="protein sequence ID" value="KUI59660.1"/>
    <property type="molecule type" value="Genomic_DNA"/>
</dbReference>
<feature type="compositionally biased region" description="Low complexity" evidence="1">
    <location>
        <begin position="950"/>
        <end position="964"/>
    </location>
</feature>
<feature type="compositionally biased region" description="Acidic residues" evidence="1">
    <location>
        <begin position="1072"/>
        <end position="1081"/>
    </location>
</feature>
<feature type="compositionally biased region" description="Polar residues" evidence="1">
    <location>
        <begin position="865"/>
        <end position="874"/>
    </location>
</feature>
<accession>A0A194V6U2</accession>
<evidence type="ECO:0000259" key="2">
    <source>
        <dbReference type="Pfam" id="PF26013"/>
    </source>
</evidence>
<evidence type="ECO:0000313" key="4">
    <source>
        <dbReference type="Proteomes" id="UP000078576"/>
    </source>
</evidence>
<feature type="compositionally biased region" description="Polar residues" evidence="1">
    <location>
        <begin position="938"/>
        <end position="949"/>
    </location>
</feature>
<feature type="region of interest" description="Disordered" evidence="1">
    <location>
        <begin position="1"/>
        <end position="128"/>
    </location>
</feature>
<feature type="compositionally biased region" description="Basic residues" evidence="1">
    <location>
        <begin position="1"/>
        <end position="10"/>
    </location>
</feature>
<feature type="compositionally biased region" description="Polar residues" evidence="1">
    <location>
        <begin position="171"/>
        <end position="180"/>
    </location>
</feature>
<feature type="compositionally biased region" description="Acidic residues" evidence="1">
    <location>
        <begin position="1117"/>
        <end position="1126"/>
    </location>
</feature>
<evidence type="ECO:0000313" key="3">
    <source>
        <dbReference type="EMBL" id="KUI59660.1"/>
    </source>
</evidence>
<feature type="compositionally biased region" description="Basic and acidic residues" evidence="1">
    <location>
        <begin position="60"/>
        <end position="69"/>
    </location>
</feature>
<gene>
    <name evidence="3" type="ORF">VP1G_06911</name>
</gene>
<dbReference type="Proteomes" id="UP000078576">
    <property type="component" value="Unassembled WGS sequence"/>
</dbReference>
<feature type="region of interest" description="Disordered" evidence="1">
    <location>
        <begin position="938"/>
        <end position="1009"/>
    </location>
</feature>
<feature type="domain" description="DUF8004" evidence="2">
    <location>
        <begin position="432"/>
        <end position="529"/>
    </location>
</feature>
<dbReference type="InterPro" id="IPR058317">
    <property type="entry name" value="DUF8004"/>
</dbReference>
<feature type="region of interest" description="Disordered" evidence="1">
    <location>
        <begin position="144"/>
        <end position="216"/>
    </location>
</feature>
<protein>
    <recommendedName>
        <fullName evidence="2">DUF8004 domain-containing protein</fullName>
    </recommendedName>
</protein>
<reference evidence="4" key="1">
    <citation type="submission" date="2014-12" db="EMBL/GenBank/DDBJ databases">
        <title>Genome Sequence of Valsa Canker Pathogens Uncovers a Specific Adaption of Colonization on Woody Bark.</title>
        <authorList>
            <person name="Yin Z."/>
            <person name="Liu H."/>
            <person name="Gao X."/>
            <person name="Li Z."/>
            <person name="Song N."/>
            <person name="Ke X."/>
            <person name="Dai Q."/>
            <person name="Wu Y."/>
            <person name="Sun Y."/>
            <person name="Xu J.-R."/>
            <person name="Kang Z.K."/>
            <person name="Wang L."/>
            <person name="Huang L."/>
        </authorList>
    </citation>
    <scope>NUCLEOTIDE SEQUENCE [LARGE SCALE GENOMIC DNA]</scope>
    <source>
        <strain evidence="4">SXYL134</strain>
    </source>
</reference>
<feature type="compositionally biased region" description="Basic and acidic residues" evidence="1">
    <location>
        <begin position="148"/>
        <end position="159"/>
    </location>
</feature>
<evidence type="ECO:0000256" key="1">
    <source>
        <dbReference type="SAM" id="MobiDB-lite"/>
    </source>
</evidence>
<sequence>MSGRSAHVRKKITEPKSGDGRSKSSHSVGGVSGLDELPTVPLGPSRQDVIGGTTASHRVRSADAVRDGDAFSMRGSQSSDSIDGRRGSQHNRPLDDFAYARARKPTIKSEDMSGITKSGVRSAMDNKSEQVRKGIAKAFAFGSKKGKRGESEKVFEIRPESAATMRPSPPSHTQSYSSEPQMPPLEEHNQPHYPLPHAPYDQQWSQAIGPASPPPLTKLPPLPPAATAPQIKRWIGTGRPVQRWNKLRKDPELWDPSGDVLIYLGPRGQDPRPHPSFRLSSHLIEATDSRHLITMLREGSTEDDGTLPPSPLGAPVMLLPRPNSLSAVGRAPASGQHFQAGTLGHEQPTPPLSEDNTLADADGQISYEMYFPPPSNASKTDQLRHNIATRNIFAILCHASLVGLSLFQALTDLHARMEQYMPQSDTDNLFTIISYLSARGIDDVRDDAETAISLLAWCEDPKVRWEEGWREAFFHAAGMYGGNKERFLMESCSDFKRLSPITRALLERASLEMHLRVQSAEERLAAFSFEDMWPPSFSMTSPISGGPPRPSPAKESADRLQRFFVDHYRVVYGGRWPPPPPGRATAPADGDESLWLTRTVTQTLQKGFGALYEYLVNRDIVWDGSETRSSRKWLMVSESGNKAFEADTADLPMTDLLIEFDNKQRYPHIPHPYPLVPESIQPCIGVTNAGASTGGEGSKGILKRSKTISDTVTSPTGGTSQRPGATEWRVQLAYTESSNIYTLGSDFTQSDLIDAYVKFEKHDRISEVDPSVARRGRWILIYGILQTLASISVDAPNVRYTEGVSYHLDPRLKGARIPPWSKNNKHASNTGISDEACHELSYCWMAPQFWHSSDTSASSDGGTDRNSQTFSDNVSPPLDPRRAYGFPHPPPPVSLRGSVLSHMPASRSLYSSGSRMSGYSYAPTFGYPASVMSYDAQSDTGTTASSWKHSTNSPTATTITTGGIPRRKSKNNGGFHGAPANLRLSTATSASGSRRGATSSLASSRVDEDEGEWAIRAAYERAMALGSPAATGPDRGKGGKTQVGAAVVSAPESVYPDDSQSRLGSFSGPVGGEEDEDDEDGAGSNGSGVDRGRHGRPLLSLSPSETDSVAPGFRDFDELDVDDIMP</sequence>
<feature type="region of interest" description="Disordered" evidence="1">
    <location>
        <begin position="1051"/>
        <end position="1126"/>
    </location>
</feature>
<dbReference type="PANTHER" id="PTHR39601:SF2">
    <property type="entry name" value="CHORIOGENIN HMINOR"/>
    <property type="match status" value="1"/>
</dbReference>
<name>A0A194V6U2_CYTMA</name>
<dbReference type="OrthoDB" id="5302380at2759"/>
<dbReference type="PANTHER" id="PTHR39601">
    <property type="entry name" value="CHORIOGENIN HMINOR"/>
    <property type="match status" value="1"/>
</dbReference>
<keyword evidence="4" id="KW-1185">Reference proteome</keyword>
<proteinExistence type="predicted"/>
<feature type="compositionally biased region" description="Low complexity" evidence="1">
    <location>
        <begin position="982"/>
        <end position="1004"/>
    </location>
</feature>
<dbReference type="AlphaFoldDB" id="A0A194V6U2"/>
<dbReference type="STRING" id="694573.A0A194V6U2"/>
<feature type="region of interest" description="Disordered" evidence="1">
    <location>
        <begin position="855"/>
        <end position="899"/>
    </location>
</feature>
<organism evidence="3 4">
    <name type="scientific">Cytospora mali</name>
    <name type="common">Apple Valsa canker fungus</name>
    <name type="synonym">Valsa mali</name>
    <dbReference type="NCBI Taxonomy" id="578113"/>
    <lineage>
        <taxon>Eukaryota</taxon>
        <taxon>Fungi</taxon>
        <taxon>Dikarya</taxon>
        <taxon>Ascomycota</taxon>
        <taxon>Pezizomycotina</taxon>
        <taxon>Sordariomycetes</taxon>
        <taxon>Sordariomycetidae</taxon>
        <taxon>Diaporthales</taxon>
        <taxon>Cytosporaceae</taxon>
        <taxon>Cytospora</taxon>
    </lineage>
</organism>
<dbReference type="Pfam" id="PF26013">
    <property type="entry name" value="DUF8004"/>
    <property type="match status" value="1"/>
</dbReference>